<name>A0A2V1P6Y3_9RHOB</name>
<comment type="caution">
    <text evidence="2">The sequence shown here is derived from an EMBL/GenBank/DDBJ whole genome shotgun (WGS) entry which is preliminary data.</text>
</comment>
<dbReference type="OrthoDB" id="9795729at2"/>
<feature type="domain" description="Flavodoxin" evidence="1">
    <location>
        <begin position="4"/>
        <end position="146"/>
    </location>
</feature>
<dbReference type="Gene3D" id="3.40.50.360">
    <property type="match status" value="1"/>
</dbReference>
<dbReference type="Proteomes" id="UP000245293">
    <property type="component" value="Unassembled WGS sequence"/>
</dbReference>
<proteinExistence type="predicted"/>
<evidence type="ECO:0000313" key="3">
    <source>
        <dbReference type="Proteomes" id="UP000245293"/>
    </source>
</evidence>
<dbReference type="GO" id="GO:0010181">
    <property type="term" value="F:FMN binding"/>
    <property type="evidence" value="ECO:0007669"/>
    <property type="project" value="TreeGrafter"/>
</dbReference>
<organism evidence="2 3">
    <name type="scientific">Salibaculum griseiflavum</name>
    <dbReference type="NCBI Taxonomy" id="1914409"/>
    <lineage>
        <taxon>Bacteria</taxon>
        <taxon>Pseudomonadati</taxon>
        <taxon>Pseudomonadota</taxon>
        <taxon>Alphaproteobacteria</taxon>
        <taxon>Rhodobacterales</taxon>
        <taxon>Roseobacteraceae</taxon>
        <taxon>Salibaculum</taxon>
    </lineage>
</organism>
<dbReference type="PANTHER" id="PTHR38030:SF2">
    <property type="entry name" value="PROTOPORPHYRINOGEN IX DEHYDROGENASE [QUINONE]"/>
    <property type="match status" value="1"/>
</dbReference>
<dbReference type="AlphaFoldDB" id="A0A2V1P6Y3"/>
<dbReference type="InterPro" id="IPR029039">
    <property type="entry name" value="Flavoprotein-like_sf"/>
</dbReference>
<evidence type="ECO:0000259" key="1">
    <source>
        <dbReference type="Pfam" id="PF12724"/>
    </source>
</evidence>
<gene>
    <name evidence="2" type="ORF">DFK10_08810</name>
</gene>
<evidence type="ECO:0000313" key="2">
    <source>
        <dbReference type="EMBL" id="PWG17147.1"/>
    </source>
</evidence>
<reference evidence="3" key="1">
    <citation type="submission" date="2018-05" db="EMBL/GenBank/DDBJ databases">
        <authorList>
            <person name="Du Z."/>
            <person name="Wang X."/>
        </authorList>
    </citation>
    <scope>NUCLEOTIDE SEQUENCE [LARGE SCALE GENOMIC DNA]</scope>
    <source>
        <strain evidence="3">WDS4C29</strain>
    </source>
</reference>
<dbReference type="SUPFAM" id="SSF52218">
    <property type="entry name" value="Flavoproteins"/>
    <property type="match status" value="1"/>
</dbReference>
<dbReference type="GO" id="GO:0006783">
    <property type="term" value="P:heme biosynthetic process"/>
    <property type="evidence" value="ECO:0007669"/>
    <property type="project" value="TreeGrafter"/>
</dbReference>
<dbReference type="InterPro" id="IPR026816">
    <property type="entry name" value="Flavodoxin_dom"/>
</dbReference>
<dbReference type="RefSeq" id="WP_109388666.1">
    <property type="nucleotide sequence ID" value="NZ_QETF01000007.1"/>
</dbReference>
<protein>
    <submittedName>
        <fullName evidence="2">Protoporphyrinogen oxidase</fullName>
    </submittedName>
</protein>
<dbReference type="Pfam" id="PF12724">
    <property type="entry name" value="Flavodoxin_5"/>
    <property type="match status" value="1"/>
</dbReference>
<keyword evidence="3" id="KW-1185">Reference proteome</keyword>
<dbReference type="PANTHER" id="PTHR38030">
    <property type="entry name" value="PROTOPORPHYRINOGEN IX DEHYDROGENASE [MENAQUINONE]"/>
    <property type="match status" value="1"/>
</dbReference>
<sequence length="175" mass="19820">MKLLIGYASTEGQSRKIARHIADKLMDQGHGIELLSLEDAEGLEPDRFDRAVLVASVHAGQYRKELSGFASDHRSWLDRHPVLFLSVSLAAAGHEAEDWRGLERIIDDFAEVTGWTPDRIEQVAGAYRPSRYDMFTRFIMRRIIASKDPGADLESDKEYTDWAALDRLIDDWMGG</sequence>
<accession>A0A2V1P6Y3</accession>
<dbReference type="InterPro" id="IPR052200">
    <property type="entry name" value="Protoporphyrinogen_IX_DH"/>
</dbReference>
<dbReference type="EMBL" id="QETF01000007">
    <property type="protein sequence ID" value="PWG17147.1"/>
    <property type="molecule type" value="Genomic_DNA"/>
</dbReference>
<dbReference type="GO" id="GO:0070819">
    <property type="term" value="F:menaquinone-dependent protoporphyrinogen oxidase activity"/>
    <property type="evidence" value="ECO:0007669"/>
    <property type="project" value="TreeGrafter"/>
</dbReference>